<reference evidence="4" key="1">
    <citation type="journal article" date="2017" name="bioRxiv">
        <title>Comparative analysis of the genomes of Stylophora pistillata and Acropora digitifera provides evidence for extensive differences between species of corals.</title>
        <authorList>
            <person name="Voolstra C.R."/>
            <person name="Li Y."/>
            <person name="Liew Y.J."/>
            <person name="Baumgarten S."/>
            <person name="Zoccola D."/>
            <person name="Flot J.-F."/>
            <person name="Tambutte S."/>
            <person name="Allemand D."/>
            <person name="Aranda M."/>
        </authorList>
    </citation>
    <scope>NUCLEOTIDE SEQUENCE [LARGE SCALE GENOMIC DNA]</scope>
</reference>
<dbReference type="GO" id="GO:0040029">
    <property type="term" value="P:epigenetic regulation of gene expression"/>
    <property type="evidence" value="ECO:0007669"/>
    <property type="project" value="TreeGrafter"/>
</dbReference>
<protein>
    <recommendedName>
        <fullName evidence="2">Histone deacetylase domain-containing protein</fullName>
    </recommendedName>
</protein>
<proteinExistence type="predicted"/>
<evidence type="ECO:0000256" key="1">
    <source>
        <dbReference type="ARBA" id="ARBA00022801"/>
    </source>
</evidence>
<organism evidence="3 4">
    <name type="scientific">Stylophora pistillata</name>
    <name type="common">Smooth cauliflower coral</name>
    <dbReference type="NCBI Taxonomy" id="50429"/>
    <lineage>
        <taxon>Eukaryota</taxon>
        <taxon>Metazoa</taxon>
        <taxon>Cnidaria</taxon>
        <taxon>Anthozoa</taxon>
        <taxon>Hexacorallia</taxon>
        <taxon>Scleractinia</taxon>
        <taxon>Astrocoeniina</taxon>
        <taxon>Pocilloporidae</taxon>
        <taxon>Stylophora</taxon>
    </lineage>
</organism>
<keyword evidence="1" id="KW-0378">Hydrolase</keyword>
<gene>
    <name evidence="3" type="ORF">AWC38_SpisGene4174</name>
</gene>
<dbReference type="EMBL" id="LSMT01000042">
    <property type="protein sequence ID" value="PFX30965.1"/>
    <property type="molecule type" value="Genomic_DNA"/>
</dbReference>
<dbReference type="PANTHER" id="PTHR10625">
    <property type="entry name" value="HISTONE DEACETYLASE HDAC1-RELATED"/>
    <property type="match status" value="1"/>
</dbReference>
<keyword evidence="4" id="KW-1185">Reference proteome</keyword>
<dbReference type="Pfam" id="PF00850">
    <property type="entry name" value="Hist_deacetyl"/>
    <property type="match status" value="1"/>
</dbReference>
<feature type="domain" description="Histone deacetylase" evidence="2">
    <location>
        <begin position="6"/>
        <end position="232"/>
    </location>
</feature>
<evidence type="ECO:0000259" key="2">
    <source>
        <dbReference type="Pfam" id="PF00850"/>
    </source>
</evidence>
<dbReference type="CDD" id="cd09993">
    <property type="entry name" value="HDAC_classIV"/>
    <property type="match status" value="1"/>
</dbReference>
<dbReference type="InterPro" id="IPR023696">
    <property type="entry name" value="Ureohydrolase_dom_sf"/>
</dbReference>
<name>A0A2B4SRE0_STYPI</name>
<dbReference type="GO" id="GO:0004407">
    <property type="term" value="F:histone deacetylase activity"/>
    <property type="evidence" value="ECO:0007669"/>
    <property type="project" value="InterPro"/>
</dbReference>
<comment type="caution">
    <text evidence="3">The sequence shown here is derived from an EMBL/GenBank/DDBJ whole genome shotgun (WGS) entry which is preliminary data.</text>
</comment>
<dbReference type="PRINTS" id="PR01270">
    <property type="entry name" value="HDASUPER"/>
</dbReference>
<dbReference type="InterPro" id="IPR023801">
    <property type="entry name" value="His_deacetylse_dom"/>
</dbReference>
<evidence type="ECO:0000313" key="3">
    <source>
        <dbReference type="EMBL" id="PFX30965.1"/>
    </source>
</evidence>
<dbReference type="OrthoDB" id="437693at2759"/>
<dbReference type="Gene3D" id="3.40.800.20">
    <property type="entry name" value="Histone deacetylase domain"/>
    <property type="match status" value="1"/>
</dbReference>
<dbReference type="InterPro" id="IPR000286">
    <property type="entry name" value="HDACs"/>
</dbReference>
<dbReference type="PANTHER" id="PTHR10625:SF19">
    <property type="entry name" value="HISTONE DEACETYLASE 12"/>
    <property type="match status" value="1"/>
</dbReference>
<dbReference type="STRING" id="50429.A0A2B4SRE0"/>
<dbReference type="GO" id="GO:0016787">
    <property type="term" value="F:hydrolase activity"/>
    <property type="evidence" value="ECO:0007669"/>
    <property type="project" value="UniProtKB-KW"/>
</dbReference>
<evidence type="ECO:0000313" key="4">
    <source>
        <dbReference type="Proteomes" id="UP000225706"/>
    </source>
</evidence>
<dbReference type="AlphaFoldDB" id="A0A2B4SRE0"/>
<dbReference type="InterPro" id="IPR044150">
    <property type="entry name" value="HDAC_classIV"/>
</dbReference>
<dbReference type="InterPro" id="IPR037138">
    <property type="entry name" value="His_deacetylse_dom_sf"/>
</dbReference>
<dbReference type="Proteomes" id="UP000225706">
    <property type="component" value="Unassembled WGS sequence"/>
</dbReference>
<sequence>MGKFIKVMEWIIKDNLSESVKIFQPIEPSYEVVTHVHNCDYVDGFISGSIPPKEMRKTGFHWSEGLVRRCFLEVGGTMLAAKLAIEYGLSCSTGGGTHHAFPSHGSGFCMLNDLAVTAKDMVNSQAVDKILIVDLDVHQGDGTAFIFKENYSIFTFSMHCEKNFPLRKQQSDLDVGLDCGLNDEQYLRMVMDYLPWLMDTFKPDLILYDAGVDPHQDDVLGKLCLTDQEDTEMDLIGELQLQKLQNKKPEKFRHRRDLEPRLPDTRFGTTRNPEQNRVQVGRGRIEQNYRKPGQVVLSRRTQYPSGFLKLREPLSREWGQYFRHEQTRFDEEEMRTKMSLSLDNHRFFI</sequence>
<accession>A0A2B4SRE0</accession>
<dbReference type="SUPFAM" id="SSF52768">
    <property type="entry name" value="Arginase/deacetylase"/>
    <property type="match status" value="1"/>
</dbReference>